<feature type="region of interest" description="Disordered" evidence="1">
    <location>
        <begin position="1"/>
        <end position="32"/>
    </location>
</feature>
<dbReference type="Proteomes" id="UP000094444">
    <property type="component" value="Unassembled WGS sequence"/>
</dbReference>
<evidence type="ECO:0000313" key="3">
    <source>
        <dbReference type="EMBL" id="POS75244.1"/>
    </source>
</evidence>
<evidence type="ECO:0000259" key="2">
    <source>
        <dbReference type="Pfam" id="PF20516"/>
    </source>
</evidence>
<keyword evidence="4" id="KW-1185">Reference proteome</keyword>
<protein>
    <recommendedName>
        <fullName evidence="2">PD-(D/E)XK nuclease-like domain-containing protein</fullName>
    </recommendedName>
</protein>
<name>A0A2P5HYB6_DIAHE</name>
<dbReference type="OrthoDB" id="4161186at2759"/>
<feature type="compositionally biased region" description="Low complexity" evidence="1">
    <location>
        <begin position="1"/>
        <end position="28"/>
    </location>
</feature>
<evidence type="ECO:0000256" key="1">
    <source>
        <dbReference type="SAM" id="MobiDB-lite"/>
    </source>
</evidence>
<dbReference type="InterPro" id="IPR046797">
    <property type="entry name" value="PDDEXK_12"/>
</dbReference>
<organism evidence="3 4">
    <name type="scientific">Diaporthe helianthi</name>
    <dbReference type="NCBI Taxonomy" id="158607"/>
    <lineage>
        <taxon>Eukaryota</taxon>
        <taxon>Fungi</taxon>
        <taxon>Dikarya</taxon>
        <taxon>Ascomycota</taxon>
        <taxon>Pezizomycotina</taxon>
        <taxon>Sordariomycetes</taxon>
        <taxon>Sordariomycetidae</taxon>
        <taxon>Diaporthales</taxon>
        <taxon>Diaporthaceae</taxon>
        <taxon>Diaporthe</taxon>
    </lineage>
</organism>
<gene>
    <name evidence="3" type="ORF">DHEL01_v206368</name>
</gene>
<evidence type="ECO:0000313" key="4">
    <source>
        <dbReference type="Proteomes" id="UP000094444"/>
    </source>
</evidence>
<proteinExistence type="predicted"/>
<sequence length="335" mass="36520">MTVASLSSTSSQSSRHSTSTRSRTSSPRKQLCTAERAATGFVEQKFSLSRKTLPPSLAAVLGKLEAINAGVGILPTEAQDKLAQFNMPTYSFTDQPPSTRYAEPELVARILNRAAACDLSREGESSWNVEVHHPILSWVCRPGEVEGLVDFRYCTSATALSRYQPKPKGMPSRMVDFCMTIVPATGSLENQTINAISDSRPGGSINHTDWGSFTQNPIAVSIETKCSTMEEQKKAILQMGIWHACQWRNLRELAEGRSLEGLAFLPGILVFGQEWFFVASVQGPSGQSVLLTKQAIGTTEKAAGIYSILAAVDVLRAWAADQFWPSFKKTILGLS</sequence>
<dbReference type="EMBL" id="MAVT02000512">
    <property type="protein sequence ID" value="POS75244.1"/>
    <property type="molecule type" value="Genomic_DNA"/>
</dbReference>
<dbReference type="InParanoid" id="A0A2P5HYB6"/>
<comment type="caution">
    <text evidence="3">The sequence shown here is derived from an EMBL/GenBank/DDBJ whole genome shotgun (WGS) entry which is preliminary data.</text>
</comment>
<reference evidence="3" key="1">
    <citation type="submission" date="2017-09" db="EMBL/GenBank/DDBJ databases">
        <title>Polyketide synthases of a Diaporthe helianthi virulent isolate.</title>
        <authorList>
            <person name="Baroncelli R."/>
        </authorList>
    </citation>
    <scope>NUCLEOTIDE SEQUENCE [LARGE SCALE GENOMIC DNA]</scope>
    <source>
        <strain evidence="3">7/96</strain>
    </source>
</reference>
<dbReference type="Pfam" id="PF20516">
    <property type="entry name" value="PDDEXK_12"/>
    <property type="match status" value="1"/>
</dbReference>
<feature type="domain" description="PD-(D/E)XK nuclease-like" evidence="2">
    <location>
        <begin position="86"/>
        <end position="324"/>
    </location>
</feature>
<accession>A0A2P5HYB6</accession>
<dbReference type="AlphaFoldDB" id="A0A2P5HYB6"/>
<dbReference type="STRING" id="158607.A0A2P5HYB6"/>